<evidence type="ECO:0000256" key="1">
    <source>
        <dbReference type="SAM" id="Phobius"/>
    </source>
</evidence>
<keyword evidence="1" id="KW-0472">Membrane</keyword>
<evidence type="ECO:0008006" key="3">
    <source>
        <dbReference type="Google" id="ProtNLM"/>
    </source>
</evidence>
<keyword evidence="1" id="KW-1133">Transmembrane helix</keyword>
<proteinExistence type="predicted"/>
<dbReference type="AlphaFoldDB" id="A0AAT9FHY2"/>
<evidence type="ECO:0000313" key="2">
    <source>
        <dbReference type="EMBL" id="BDS05525.1"/>
    </source>
</evidence>
<accession>A0AAT9FHY2</accession>
<dbReference type="Gene3D" id="1.25.40.10">
    <property type="entry name" value="Tetratricopeptide repeat domain"/>
    <property type="match status" value="1"/>
</dbReference>
<dbReference type="KEGG" id="osu:NT6N_05650"/>
<organism evidence="2">
    <name type="scientific">Oceaniferula spumae</name>
    <dbReference type="NCBI Taxonomy" id="2979115"/>
    <lineage>
        <taxon>Bacteria</taxon>
        <taxon>Pseudomonadati</taxon>
        <taxon>Verrucomicrobiota</taxon>
        <taxon>Verrucomicrobiia</taxon>
        <taxon>Verrucomicrobiales</taxon>
        <taxon>Verrucomicrobiaceae</taxon>
        <taxon>Oceaniferula</taxon>
    </lineage>
</organism>
<gene>
    <name evidence="2" type="ORF">NT6N_05650</name>
</gene>
<name>A0AAT9FHY2_9BACT</name>
<feature type="transmembrane region" description="Helical" evidence="1">
    <location>
        <begin position="6"/>
        <end position="25"/>
    </location>
</feature>
<dbReference type="InterPro" id="IPR011990">
    <property type="entry name" value="TPR-like_helical_dom_sf"/>
</dbReference>
<sequence>MNLRYWLLLILIPLVICGLGGIYMATKDKNVSTVLDESAHERELSMKAAFSEPVSAPEPGEELKFHNIAQNHFTKLAKAFQSGHGGEIGRLISAEEMFNYAERACSLEFESDRHRALFIKGFKKGVLNSLSQSAGLMSYDDVDVVRIEIVKDNEFIAYTKLWDDEYEVYSKMRWWLLKDKRNNWVIYDYEDFDSNIRVSTMLGTLIPAPGKKREFWTKDFMKIVRQFQERDADDLIGAFIDLEEPVLKFLEYQGLPTEIESYTRILLISSLVTQEKYQAALDQVEVLESIKSDLPVLAYNKGVCLAGLERWDDAIASYAEYSKVLGWDSGLHEDVADAYYGKGDLENTAEHARKGLQDNPNATGCLASLAAALPQSEFDQVIKYISKSKDPELSYEVVMDYLIMIEKTEETKWFLEKFRQEFPKSELIEYYEEELEPSAEQPEE</sequence>
<dbReference type="EMBL" id="AP026866">
    <property type="protein sequence ID" value="BDS05525.1"/>
    <property type="molecule type" value="Genomic_DNA"/>
</dbReference>
<dbReference type="SUPFAM" id="SSF48452">
    <property type="entry name" value="TPR-like"/>
    <property type="match status" value="1"/>
</dbReference>
<protein>
    <recommendedName>
        <fullName evidence="3">Tetratricopeptide repeat protein</fullName>
    </recommendedName>
</protein>
<keyword evidence="1" id="KW-0812">Transmembrane</keyword>
<reference evidence="2" key="1">
    <citation type="submission" date="2024-07" db="EMBL/GenBank/DDBJ databases">
        <title>Complete genome sequence of Verrucomicrobiaceae bacterium NT6N.</title>
        <authorList>
            <person name="Huang C."/>
            <person name="Takami H."/>
            <person name="Hamasaki K."/>
        </authorList>
    </citation>
    <scope>NUCLEOTIDE SEQUENCE</scope>
    <source>
        <strain evidence="2">NT6N</strain>
    </source>
</reference>